<dbReference type="InterPro" id="IPR008983">
    <property type="entry name" value="Tumour_necrosis_fac-like_dom"/>
</dbReference>
<dbReference type="Pfam" id="PF00229">
    <property type="entry name" value="TNF"/>
    <property type="match status" value="1"/>
</dbReference>
<comment type="subcellular location">
    <subcellularLocation>
        <location evidence="1">Membrane</location>
    </subcellularLocation>
</comment>
<evidence type="ECO:0000256" key="3">
    <source>
        <dbReference type="ARBA" id="ARBA00022514"/>
    </source>
</evidence>
<evidence type="ECO:0000259" key="6">
    <source>
        <dbReference type="PROSITE" id="PS50049"/>
    </source>
</evidence>
<dbReference type="GO" id="GO:0016020">
    <property type="term" value="C:membrane"/>
    <property type="evidence" value="ECO:0007669"/>
    <property type="project" value="UniProtKB-SubCell"/>
</dbReference>
<dbReference type="Proteomes" id="UP001619887">
    <property type="component" value="Unassembled WGS sequence"/>
</dbReference>
<dbReference type="GO" id="GO:0005615">
    <property type="term" value="C:extracellular space"/>
    <property type="evidence" value="ECO:0007669"/>
    <property type="project" value="UniProtKB-KW"/>
</dbReference>
<dbReference type="AlphaFoldDB" id="A0ABD2FSH3"/>
<accession>A0ABD2FSH3</accession>
<name>A0ABD2FSH3_PAGBO</name>
<evidence type="ECO:0000256" key="4">
    <source>
        <dbReference type="ARBA" id="ARBA00023136"/>
    </source>
</evidence>
<dbReference type="InterPro" id="IPR006052">
    <property type="entry name" value="TNF_dom"/>
</dbReference>
<evidence type="ECO:0000256" key="2">
    <source>
        <dbReference type="ARBA" id="ARBA00008670"/>
    </source>
</evidence>
<protein>
    <recommendedName>
        <fullName evidence="6">THD domain-containing protein</fullName>
    </recommendedName>
</protein>
<keyword evidence="4 5" id="KW-0472">Membrane</keyword>
<dbReference type="SUPFAM" id="SSF49842">
    <property type="entry name" value="TNF-like"/>
    <property type="match status" value="1"/>
</dbReference>
<dbReference type="EMBL" id="JBIYXZ010002087">
    <property type="protein sequence ID" value="KAL3044652.1"/>
    <property type="molecule type" value="Genomic_DNA"/>
</dbReference>
<reference evidence="7 8" key="1">
    <citation type="journal article" date="2022" name="G3 (Bethesda)">
        <title>Evaluating Illumina-, Nanopore-, and PacBio-based genome assembly strategies with the bald notothen, Trematomus borchgrevinki.</title>
        <authorList>
            <person name="Rayamajhi N."/>
            <person name="Cheng C.C."/>
            <person name="Catchen J.M."/>
        </authorList>
    </citation>
    <scope>NUCLEOTIDE SEQUENCE [LARGE SCALE GENOMIC DNA]</scope>
    <source>
        <strain evidence="7">AGRC-2024</strain>
    </source>
</reference>
<dbReference type="PROSITE" id="PS50049">
    <property type="entry name" value="THD_2"/>
    <property type="match status" value="1"/>
</dbReference>
<dbReference type="SMART" id="SM00207">
    <property type="entry name" value="TNF"/>
    <property type="match status" value="1"/>
</dbReference>
<proteinExistence type="inferred from homology"/>
<evidence type="ECO:0000313" key="7">
    <source>
        <dbReference type="EMBL" id="KAL3044652.1"/>
    </source>
</evidence>
<comment type="similarity">
    <text evidence="2">Belongs to the tumor necrosis factor family.</text>
</comment>
<evidence type="ECO:0000256" key="5">
    <source>
        <dbReference type="SAM" id="Phobius"/>
    </source>
</evidence>
<dbReference type="PANTHER" id="PTHR11471">
    <property type="entry name" value="TUMOR NECROSIS FACTOR FAMILY MEMBER"/>
    <property type="match status" value="1"/>
</dbReference>
<keyword evidence="3" id="KW-0202">Cytokine</keyword>
<evidence type="ECO:0000313" key="8">
    <source>
        <dbReference type="Proteomes" id="UP001619887"/>
    </source>
</evidence>
<dbReference type="GO" id="GO:0005125">
    <property type="term" value="F:cytokine activity"/>
    <property type="evidence" value="ECO:0007669"/>
    <property type="project" value="UniProtKB-KW"/>
</dbReference>
<sequence>MINTYQTSVAAPPVPPRLSRSQQVLFPVPSQGHSKSLIRFLVGVVVLHLFLSVGGFIYLRQNDTMHQSQLPSDEGKVAYRSSGKQDTSNRALARMVIKQQVQQQVQKRVKGPGYLQWDMGDSVLKSVSYYHKIWLTIEQPGDYYVYSRVTFSKGDTTRPLVSMVKLRESEKGEEKIVMQAYCNLNISTQQLCTATQGGLVTLEKGNQLSVWLQDLSLLTYMEGATAFGIFRL</sequence>
<comment type="caution">
    <text evidence="7">The sequence shown here is derived from an EMBL/GenBank/DDBJ whole genome shotgun (WGS) entry which is preliminary data.</text>
</comment>
<dbReference type="PANTHER" id="PTHR11471:SF57">
    <property type="entry name" value="CD154"/>
    <property type="match status" value="1"/>
</dbReference>
<dbReference type="Gene3D" id="2.60.120.40">
    <property type="match status" value="1"/>
</dbReference>
<reference evidence="7 8" key="2">
    <citation type="journal article" date="2024" name="G3 (Bethesda)">
        <title>The genome of the cryopelagic Antarctic bald notothen, Trematomus borchgrevinki.</title>
        <authorList>
            <person name="Rayamajhi N."/>
            <person name="Rivera-Colon A.G."/>
            <person name="Minhas B.F."/>
            <person name="Cheng C.C."/>
            <person name="Catchen J.M."/>
        </authorList>
    </citation>
    <scope>NUCLEOTIDE SEQUENCE [LARGE SCALE GENOMIC DNA]</scope>
    <source>
        <strain evidence="7">AGRC-2024</strain>
    </source>
</reference>
<keyword evidence="8" id="KW-1185">Reference proteome</keyword>
<gene>
    <name evidence="7" type="ORF">OYC64_013024</name>
</gene>
<keyword evidence="5" id="KW-1133">Transmembrane helix</keyword>
<feature type="transmembrane region" description="Helical" evidence="5">
    <location>
        <begin position="37"/>
        <end position="59"/>
    </location>
</feature>
<organism evidence="7 8">
    <name type="scientific">Pagothenia borchgrevinki</name>
    <name type="common">Bald rockcod</name>
    <name type="synonym">Trematomus borchgrevinki</name>
    <dbReference type="NCBI Taxonomy" id="8213"/>
    <lineage>
        <taxon>Eukaryota</taxon>
        <taxon>Metazoa</taxon>
        <taxon>Chordata</taxon>
        <taxon>Craniata</taxon>
        <taxon>Vertebrata</taxon>
        <taxon>Euteleostomi</taxon>
        <taxon>Actinopterygii</taxon>
        <taxon>Neopterygii</taxon>
        <taxon>Teleostei</taxon>
        <taxon>Neoteleostei</taxon>
        <taxon>Acanthomorphata</taxon>
        <taxon>Eupercaria</taxon>
        <taxon>Perciformes</taxon>
        <taxon>Notothenioidei</taxon>
        <taxon>Nototheniidae</taxon>
        <taxon>Pagothenia</taxon>
    </lineage>
</organism>
<evidence type="ECO:0000256" key="1">
    <source>
        <dbReference type="ARBA" id="ARBA00004370"/>
    </source>
</evidence>
<keyword evidence="5" id="KW-0812">Transmembrane</keyword>
<feature type="domain" description="THD" evidence="6">
    <location>
        <begin position="91"/>
        <end position="232"/>
    </location>
</feature>